<organism evidence="3 4">
    <name type="scientific">Cupriavidus taiwanensis</name>
    <dbReference type="NCBI Taxonomy" id="164546"/>
    <lineage>
        <taxon>Bacteria</taxon>
        <taxon>Pseudomonadati</taxon>
        <taxon>Pseudomonadota</taxon>
        <taxon>Betaproteobacteria</taxon>
        <taxon>Burkholderiales</taxon>
        <taxon>Burkholderiaceae</taxon>
        <taxon>Cupriavidus</taxon>
    </lineage>
</organism>
<keyword evidence="3" id="KW-0614">Plasmid</keyword>
<accession>A0A375IIN4</accession>
<dbReference type="RefSeq" id="WP_115664155.1">
    <property type="nucleotide sequence ID" value="NZ_LT976863.1"/>
</dbReference>
<evidence type="ECO:0000256" key="2">
    <source>
        <dbReference type="SAM" id="SignalP"/>
    </source>
</evidence>
<feature type="compositionally biased region" description="Basic and acidic residues" evidence="1">
    <location>
        <begin position="66"/>
        <end position="77"/>
    </location>
</feature>
<evidence type="ECO:0000313" key="4">
    <source>
        <dbReference type="Proteomes" id="UP000255505"/>
    </source>
</evidence>
<dbReference type="EMBL" id="LT991977">
    <property type="protein sequence ID" value="SPK74613.1"/>
    <property type="molecule type" value="Genomic_DNA"/>
</dbReference>
<sequence>MKRTLATTALVVGTALCLPAFAQQAPASPNAPNPSVPPIEGSPPASRSNQPAATDMGSGSAPGAKDTMKKSKSKSDKTSTTARSKKPREQGAPAAPTADAPSGPKGDTPDPAPKQ</sequence>
<evidence type="ECO:0008006" key="5">
    <source>
        <dbReference type="Google" id="ProtNLM"/>
    </source>
</evidence>
<keyword evidence="2" id="KW-0732">Signal</keyword>
<dbReference type="Proteomes" id="UP000255505">
    <property type="component" value="Plasmid II"/>
</dbReference>
<reference evidence="3 4" key="1">
    <citation type="submission" date="2018-01" db="EMBL/GenBank/DDBJ databases">
        <authorList>
            <person name="Gaut B.S."/>
            <person name="Morton B.R."/>
            <person name="Clegg M.T."/>
            <person name="Duvall M.R."/>
        </authorList>
    </citation>
    <scope>NUCLEOTIDE SEQUENCE [LARGE SCALE GENOMIC DNA]</scope>
    <source>
        <strain evidence="3">Cupriavidus taiwanensis LMG 19425</strain>
        <plasmid evidence="4">Plasmid ii</plasmid>
    </source>
</reference>
<evidence type="ECO:0000256" key="1">
    <source>
        <dbReference type="SAM" id="MobiDB-lite"/>
    </source>
</evidence>
<gene>
    <name evidence="3" type="ORF">CT19425_MP20323</name>
</gene>
<feature type="chain" id="PRO_5016754619" description="Lipoprotein" evidence="2">
    <location>
        <begin position="23"/>
        <end position="115"/>
    </location>
</feature>
<proteinExistence type="predicted"/>
<feature type="region of interest" description="Disordered" evidence="1">
    <location>
        <begin position="24"/>
        <end position="115"/>
    </location>
</feature>
<feature type="signal peptide" evidence="2">
    <location>
        <begin position="1"/>
        <end position="22"/>
    </location>
</feature>
<feature type="compositionally biased region" description="Pro residues" evidence="1">
    <location>
        <begin position="29"/>
        <end position="41"/>
    </location>
</feature>
<geneLocation type="plasmid" evidence="3">
    <name>II</name>
</geneLocation>
<evidence type="ECO:0000313" key="3">
    <source>
        <dbReference type="EMBL" id="SPK74613.1"/>
    </source>
</evidence>
<name>A0A375IIN4_9BURK</name>
<protein>
    <recommendedName>
        <fullName evidence="5">Lipoprotein</fullName>
    </recommendedName>
</protein>
<dbReference type="AlphaFoldDB" id="A0A375IIN4"/>